<organism evidence="3 4">
    <name type="scientific">Mycena belliarum</name>
    <dbReference type="NCBI Taxonomy" id="1033014"/>
    <lineage>
        <taxon>Eukaryota</taxon>
        <taxon>Fungi</taxon>
        <taxon>Dikarya</taxon>
        <taxon>Basidiomycota</taxon>
        <taxon>Agaricomycotina</taxon>
        <taxon>Agaricomycetes</taxon>
        <taxon>Agaricomycetidae</taxon>
        <taxon>Agaricales</taxon>
        <taxon>Marasmiineae</taxon>
        <taxon>Mycenaceae</taxon>
        <taxon>Mycena</taxon>
    </lineage>
</organism>
<feature type="region of interest" description="Disordered" evidence="1">
    <location>
        <begin position="1"/>
        <end position="146"/>
    </location>
</feature>
<dbReference type="EMBL" id="JARJCN010000035">
    <property type="protein sequence ID" value="KAJ7085195.1"/>
    <property type="molecule type" value="Genomic_DNA"/>
</dbReference>
<feature type="region of interest" description="Disordered" evidence="1">
    <location>
        <begin position="188"/>
        <end position="225"/>
    </location>
</feature>
<feature type="compositionally biased region" description="Basic and acidic residues" evidence="1">
    <location>
        <begin position="1"/>
        <end position="21"/>
    </location>
</feature>
<feature type="compositionally biased region" description="Basic and acidic residues" evidence="1">
    <location>
        <begin position="216"/>
        <end position="225"/>
    </location>
</feature>
<feature type="region of interest" description="Disordered" evidence="1">
    <location>
        <begin position="300"/>
        <end position="328"/>
    </location>
</feature>
<reference evidence="3" key="1">
    <citation type="submission" date="2023-03" db="EMBL/GenBank/DDBJ databases">
        <title>Massive genome expansion in bonnet fungi (Mycena s.s.) driven by repeated elements and novel gene families across ecological guilds.</title>
        <authorList>
            <consortium name="Lawrence Berkeley National Laboratory"/>
            <person name="Harder C.B."/>
            <person name="Miyauchi S."/>
            <person name="Viragh M."/>
            <person name="Kuo A."/>
            <person name="Thoen E."/>
            <person name="Andreopoulos B."/>
            <person name="Lu D."/>
            <person name="Skrede I."/>
            <person name="Drula E."/>
            <person name="Henrissat B."/>
            <person name="Morin E."/>
            <person name="Kohler A."/>
            <person name="Barry K."/>
            <person name="LaButti K."/>
            <person name="Morin E."/>
            <person name="Salamov A."/>
            <person name="Lipzen A."/>
            <person name="Mereny Z."/>
            <person name="Hegedus B."/>
            <person name="Baldrian P."/>
            <person name="Stursova M."/>
            <person name="Weitz H."/>
            <person name="Taylor A."/>
            <person name="Grigoriev I.V."/>
            <person name="Nagy L.G."/>
            <person name="Martin F."/>
            <person name="Kauserud H."/>
        </authorList>
    </citation>
    <scope>NUCLEOTIDE SEQUENCE</scope>
    <source>
        <strain evidence="3">CBHHK173m</strain>
    </source>
</reference>
<evidence type="ECO:0000313" key="4">
    <source>
        <dbReference type="Proteomes" id="UP001222325"/>
    </source>
</evidence>
<evidence type="ECO:0000256" key="1">
    <source>
        <dbReference type="SAM" id="MobiDB-lite"/>
    </source>
</evidence>
<feature type="compositionally biased region" description="Acidic residues" evidence="1">
    <location>
        <begin position="23"/>
        <end position="41"/>
    </location>
</feature>
<evidence type="ECO:0000313" key="3">
    <source>
        <dbReference type="EMBL" id="KAJ7085195.1"/>
    </source>
</evidence>
<dbReference type="EMBL" id="JARJCN010000035">
    <property type="protein sequence ID" value="KAJ7085191.1"/>
    <property type="molecule type" value="Genomic_DNA"/>
</dbReference>
<dbReference type="AlphaFoldDB" id="A0AAD6TZW0"/>
<dbReference type="Proteomes" id="UP001222325">
    <property type="component" value="Unassembled WGS sequence"/>
</dbReference>
<proteinExistence type="predicted"/>
<keyword evidence="4" id="KW-1185">Reference proteome</keyword>
<feature type="compositionally biased region" description="Pro residues" evidence="1">
    <location>
        <begin position="118"/>
        <end position="129"/>
    </location>
</feature>
<protein>
    <submittedName>
        <fullName evidence="3">Uncharacterized protein</fullName>
    </submittedName>
</protein>
<feature type="compositionally biased region" description="Acidic residues" evidence="1">
    <location>
        <begin position="244"/>
        <end position="253"/>
    </location>
</feature>
<feature type="compositionally biased region" description="Low complexity" evidence="1">
    <location>
        <begin position="130"/>
        <end position="146"/>
    </location>
</feature>
<sequence length="1087" mass="119616">MNDADTVDRRRNPYIDDRAVEDYAGEADDEMETEEDEDDAEAQIRAADARDFPMDAIVEGHASRLSAPGPYRVPEHLLAAGPSRRSTTPPRTPPVATPAPSIPSGSSPPSNLDLTTPPRTPPVATPAPSIPSGSSPPSNLDLLAAASALRERTPLFLPDPESRGPSPFNFIDSRNASPFYGIPMWRPPSPPPLEAHADIAAPSSAHSRPCSPDVEPPTKRMRLESEALHLRRVSKFLDVHASDSDDDNNEDEEGSVHDSDIEWIDDKAVDPDDVVPHVPQDDPNELDDLRALASHYERAAHGYDDVVPDDDLEGDDGEVDDAPGENLVRGSQDSQLLLAVATATALVIPRAHPGSLPVGTWFYDHKNRLAVVVSPTEVVARNEMKKGDDDPCVLEEAHIPLLQRNHKAVKPTPDELVPFWETNLPHVRGLVPLPLPTGTWIRLRGKKRRKHLAVVLSATQCIVRCLPDSKASDICEVITKINPPLLQQNYETLQPTPEEMAPFIASRLSATRQIPFRGHSSALVPGDRVIIQDGPEPEMQGLDSGDSGFILEIREFDLTNSEGTVFGQRAKAKVTLIDFTPVDNITEAAPGRWVKLSLLRRHAFAPPPQLQLLDRVSCRGNIGLIRNIEADMVVTIELNDSTTMECDLPDVRRVFHHGDPVVVDVGEHKSRRGFIVGIHRGGVLQIFDSADHAGSSQDIAQSQNFRVHAAQVNFLNELSPTRSSQFSPTSGVIQRAVETTAILKTVGRRFEGMFVRVVGVRKRSTEGKHGDQHKISVLKNKTGIVVGDFDSPKRAARLDAAKLAHPQIASYVNSLDFRGVMVTVKEHMKNSTFTVDIALLVHDATDLTLPEAVFLPPLKRFASRLQREAVLPQRPPTPPQAIEDADPNWGVDGKCLNLEFERGRIQGEENGEWLCSPSLVKKRIDVVVQGAFAFKDTNKMKGSARLRNLDDCIGMVALAKPFPKLRIPVEKIKTWRVQKPGPGRMQTVENIPAICLRPLRTNDDGTAITTRRQRVLILDGDVKGDMALVGSYAEIRPEIQHEHGQHVVAVMSLQDGPFFFHVLHLCRSLNEQVDNPEVGILHPTVFN</sequence>
<feature type="region of interest" description="Disordered" evidence="1">
    <location>
        <begin position="241"/>
        <end position="263"/>
    </location>
</feature>
<feature type="compositionally biased region" description="Basic and acidic residues" evidence="1">
    <location>
        <begin position="254"/>
        <end position="263"/>
    </location>
</feature>
<evidence type="ECO:0000313" key="2">
    <source>
        <dbReference type="EMBL" id="KAJ7085191.1"/>
    </source>
</evidence>
<comment type="caution">
    <text evidence="3">The sequence shown here is derived from an EMBL/GenBank/DDBJ whole genome shotgun (WGS) entry which is preliminary data.</text>
</comment>
<feature type="compositionally biased region" description="Pro residues" evidence="1">
    <location>
        <begin position="90"/>
        <end position="101"/>
    </location>
</feature>
<accession>A0AAD6TZW0</accession>
<gene>
    <name evidence="2" type="ORF">B0H15DRAFT_951203</name>
    <name evidence="3" type="ORF">B0H15DRAFT_951208</name>
</gene>
<feature type="compositionally biased region" description="Acidic residues" evidence="1">
    <location>
        <begin position="306"/>
        <end position="323"/>
    </location>
</feature>
<feature type="compositionally biased region" description="Low complexity" evidence="1">
    <location>
        <begin position="80"/>
        <end position="89"/>
    </location>
</feature>
<name>A0AAD6TZW0_9AGAR</name>